<sequence length="99" mass="11328">MKDDERKSMSTWLHTGILCDGRLSILNMNTNVLQIVTYKKGIKTMVMNMWRLRGMESNEAILTQAQSREDEVELQVLNGWLHSMARVNGNFGIISKNEG</sequence>
<proteinExistence type="predicted"/>
<reference evidence="1" key="1">
    <citation type="submission" date="2019-09" db="EMBL/GenBank/DDBJ databases">
        <authorList>
            <person name="Zhang L."/>
        </authorList>
    </citation>
    <scope>NUCLEOTIDE SEQUENCE</scope>
</reference>
<dbReference type="EMBL" id="LR721787">
    <property type="protein sequence ID" value="VVW71620.1"/>
    <property type="molecule type" value="Genomic_DNA"/>
</dbReference>
<dbReference type="AlphaFoldDB" id="A0A5K1GF80"/>
<protein>
    <submittedName>
        <fullName evidence="1">Uncharacterized protein</fullName>
    </submittedName>
</protein>
<name>A0A5K1GF80_9MAGN</name>
<accession>A0A5K1GF80</accession>
<gene>
    <name evidence="1" type="ORF">NYM_LOCUS26670</name>
</gene>
<evidence type="ECO:0000313" key="1">
    <source>
        <dbReference type="EMBL" id="VVW71620.1"/>
    </source>
</evidence>
<organism evidence="1">
    <name type="scientific">Nymphaea colorata</name>
    <name type="common">pocket water lily</name>
    <dbReference type="NCBI Taxonomy" id="210225"/>
    <lineage>
        <taxon>Eukaryota</taxon>
        <taxon>Viridiplantae</taxon>
        <taxon>Streptophyta</taxon>
        <taxon>Embryophyta</taxon>
        <taxon>Tracheophyta</taxon>
        <taxon>Spermatophyta</taxon>
        <taxon>Magnoliopsida</taxon>
        <taxon>Nymphaeales</taxon>
        <taxon>Nymphaeaceae</taxon>
        <taxon>Nymphaea</taxon>
    </lineage>
</organism>